<dbReference type="SMART" id="SM00774">
    <property type="entry name" value="WRKY"/>
    <property type="match status" value="1"/>
</dbReference>
<dbReference type="InterPro" id="IPR003657">
    <property type="entry name" value="WRKY_dom"/>
</dbReference>
<evidence type="ECO:0000256" key="4">
    <source>
        <dbReference type="ARBA" id="ARBA00023163"/>
    </source>
</evidence>
<evidence type="ECO:0000313" key="9">
    <source>
        <dbReference type="Proteomes" id="UP000734854"/>
    </source>
</evidence>
<dbReference type="GO" id="GO:0000976">
    <property type="term" value="F:transcription cis-regulatory region binding"/>
    <property type="evidence" value="ECO:0007669"/>
    <property type="project" value="TreeGrafter"/>
</dbReference>
<dbReference type="PANTHER" id="PTHR32096:SF19">
    <property type="entry name" value="OS01G0750100 PROTEIN"/>
    <property type="match status" value="1"/>
</dbReference>
<feature type="region of interest" description="Disordered" evidence="6">
    <location>
        <begin position="25"/>
        <end position="78"/>
    </location>
</feature>
<dbReference type="PROSITE" id="PS50811">
    <property type="entry name" value="WRKY"/>
    <property type="match status" value="1"/>
</dbReference>
<evidence type="ECO:0000313" key="8">
    <source>
        <dbReference type="EMBL" id="KAG6526923.1"/>
    </source>
</evidence>
<dbReference type="EMBL" id="JACMSC010000003">
    <property type="protein sequence ID" value="KAG6526923.1"/>
    <property type="molecule type" value="Genomic_DNA"/>
</dbReference>
<feature type="domain" description="WRKY" evidence="7">
    <location>
        <begin position="70"/>
        <end position="136"/>
    </location>
</feature>
<dbReference type="PANTHER" id="PTHR32096">
    <property type="entry name" value="WRKY TRANSCRIPTION FACTOR 30-RELATED-RELATED"/>
    <property type="match status" value="1"/>
</dbReference>
<reference evidence="8 9" key="1">
    <citation type="submission" date="2020-08" db="EMBL/GenBank/DDBJ databases">
        <title>Plant Genome Project.</title>
        <authorList>
            <person name="Zhang R.-G."/>
        </authorList>
    </citation>
    <scope>NUCLEOTIDE SEQUENCE [LARGE SCALE GENOMIC DNA]</scope>
    <source>
        <tissue evidence="8">Rhizome</tissue>
    </source>
</reference>
<evidence type="ECO:0000259" key="7">
    <source>
        <dbReference type="PROSITE" id="PS50811"/>
    </source>
</evidence>
<proteinExistence type="predicted"/>
<dbReference type="GO" id="GO:0005634">
    <property type="term" value="C:nucleus"/>
    <property type="evidence" value="ECO:0007669"/>
    <property type="project" value="UniProtKB-SubCell"/>
</dbReference>
<keyword evidence="5" id="KW-0539">Nucleus</keyword>
<dbReference type="Pfam" id="PF03106">
    <property type="entry name" value="WRKY"/>
    <property type="match status" value="1"/>
</dbReference>
<dbReference type="AlphaFoldDB" id="A0A8J5LR62"/>
<evidence type="ECO:0000256" key="2">
    <source>
        <dbReference type="ARBA" id="ARBA00023015"/>
    </source>
</evidence>
<dbReference type="InterPro" id="IPR044810">
    <property type="entry name" value="WRKY_plant"/>
</dbReference>
<comment type="subcellular location">
    <subcellularLocation>
        <location evidence="1">Nucleus</location>
    </subcellularLocation>
</comment>
<evidence type="ECO:0000256" key="5">
    <source>
        <dbReference type="ARBA" id="ARBA00023242"/>
    </source>
</evidence>
<dbReference type="Proteomes" id="UP000734854">
    <property type="component" value="Unassembled WGS sequence"/>
</dbReference>
<accession>A0A8J5LR62</accession>
<dbReference type="FunFam" id="2.20.25.80:FF:000004">
    <property type="entry name" value="WRKY transcription factor 65"/>
    <property type="match status" value="1"/>
</dbReference>
<keyword evidence="2" id="KW-0805">Transcription regulation</keyword>
<evidence type="ECO:0000256" key="1">
    <source>
        <dbReference type="ARBA" id="ARBA00004123"/>
    </source>
</evidence>
<sequence length="281" mass="30408">MTEEMSLESWEVSEDGVAVVTEEEDVAGKAGDFRAAQPPGKRRRAVQKRVVSVPLGDSTEGLRPKNGGGGEVFPPTDSWAWRKYGQKPIKGSSYPRGYYRCSSCKGCPARKQVERSRHDPTTLVVTYSFEHNHPWPLPKSARHTHATPQPPPPPPAAAAETAAVKEEEEEEEKCLPAVGEEDPLWSMMTAFEDGTEFRWFPDVTSTSPASAGSDELLYGSVLFGGGEAELVPEERETAAGAGDDDALFAGLGELPEYSVVLRRGTAAASWIGTTSGWIGDR</sequence>
<keyword evidence="3" id="KW-0238">DNA-binding</keyword>
<comment type="caution">
    <text evidence="8">The sequence shown here is derived from an EMBL/GenBank/DDBJ whole genome shotgun (WGS) entry which is preliminary data.</text>
</comment>
<protein>
    <recommendedName>
        <fullName evidence="7">WRKY domain-containing protein</fullName>
    </recommendedName>
</protein>
<feature type="region of interest" description="Disordered" evidence="6">
    <location>
        <begin position="136"/>
        <end position="171"/>
    </location>
</feature>
<name>A0A8J5LR62_ZINOF</name>
<evidence type="ECO:0000256" key="6">
    <source>
        <dbReference type="SAM" id="MobiDB-lite"/>
    </source>
</evidence>
<dbReference type="GO" id="GO:0003700">
    <property type="term" value="F:DNA-binding transcription factor activity"/>
    <property type="evidence" value="ECO:0007669"/>
    <property type="project" value="InterPro"/>
</dbReference>
<organism evidence="8 9">
    <name type="scientific">Zingiber officinale</name>
    <name type="common">Ginger</name>
    <name type="synonym">Amomum zingiber</name>
    <dbReference type="NCBI Taxonomy" id="94328"/>
    <lineage>
        <taxon>Eukaryota</taxon>
        <taxon>Viridiplantae</taxon>
        <taxon>Streptophyta</taxon>
        <taxon>Embryophyta</taxon>
        <taxon>Tracheophyta</taxon>
        <taxon>Spermatophyta</taxon>
        <taxon>Magnoliopsida</taxon>
        <taxon>Liliopsida</taxon>
        <taxon>Zingiberales</taxon>
        <taxon>Zingiberaceae</taxon>
        <taxon>Zingiber</taxon>
    </lineage>
</organism>
<evidence type="ECO:0000256" key="3">
    <source>
        <dbReference type="ARBA" id="ARBA00023125"/>
    </source>
</evidence>
<keyword evidence="9" id="KW-1185">Reference proteome</keyword>
<keyword evidence="4" id="KW-0804">Transcription</keyword>
<gene>
    <name evidence="8" type="ORF">ZIOFF_009010</name>
</gene>